<evidence type="ECO:0000313" key="1">
    <source>
        <dbReference type="EMBL" id="EKC74001.1"/>
    </source>
</evidence>
<dbReference type="InterPro" id="IPR011044">
    <property type="entry name" value="Quino_amine_DH_bsu"/>
</dbReference>
<comment type="caution">
    <text evidence="1">The sequence shown here is derived from an EMBL/GenBank/DDBJ whole genome shotgun (WGS) entry which is preliminary data.</text>
</comment>
<gene>
    <name evidence="1" type="ORF">LEA_05942</name>
</gene>
<accession>K1UR65</accession>
<dbReference type="InterPro" id="IPR015943">
    <property type="entry name" value="WD40/YVTN_repeat-like_dom_sf"/>
</dbReference>
<dbReference type="SUPFAM" id="SSF50969">
    <property type="entry name" value="YVTN repeat-like/Quinoprotein amine dehydrogenase"/>
    <property type="match status" value="1"/>
</dbReference>
<organism evidence="1">
    <name type="scientific">human gut metagenome</name>
    <dbReference type="NCBI Taxonomy" id="408170"/>
    <lineage>
        <taxon>unclassified sequences</taxon>
        <taxon>metagenomes</taxon>
        <taxon>organismal metagenomes</taxon>
    </lineage>
</organism>
<proteinExistence type="predicted"/>
<protein>
    <submittedName>
        <fullName evidence="1">Uncharacterized protein</fullName>
    </submittedName>
</protein>
<dbReference type="Gene3D" id="2.130.10.10">
    <property type="entry name" value="YVTN repeat-like/Quinoprotein amine dehydrogenase"/>
    <property type="match status" value="1"/>
</dbReference>
<feature type="non-terminal residue" evidence="1">
    <location>
        <position position="264"/>
    </location>
</feature>
<feature type="non-terminal residue" evidence="1">
    <location>
        <position position="1"/>
    </location>
</feature>
<reference evidence="1" key="1">
    <citation type="journal article" date="2013" name="Environ. Microbiol.">
        <title>Microbiota from the distal guts of lean and obese adolescents exhibit partial functional redundancy besides clear differences in community structure.</title>
        <authorList>
            <person name="Ferrer M."/>
            <person name="Ruiz A."/>
            <person name="Lanza F."/>
            <person name="Haange S.B."/>
            <person name="Oberbach A."/>
            <person name="Till H."/>
            <person name="Bargiela R."/>
            <person name="Campoy C."/>
            <person name="Segura M.T."/>
            <person name="Richter M."/>
            <person name="von Bergen M."/>
            <person name="Seifert J."/>
            <person name="Suarez A."/>
        </authorList>
    </citation>
    <scope>NUCLEOTIDE SEQUENCE</scope>
</reference>
<name>K1UR65_9ZZZZ</name>
<dbReference type="EMBL" id="AJWY01003881">
    <property type="protein sequence ID" value="EKC74001.1"/>
    <property type="molecule type" value="Genomic_DNA"/>
</dbReference>
<dbReference type="AlphaFoldDB" id="K1UR65"/>
<sequence>DAANLFNDGEELYVANFAGKCVDVFDAETLEFKRSMSNGDRTLARDVYAEGDHLFVAAGENQEVQIFDRKTGKYLSRLGTGSWPASMISKVGCVCATPRLVFVRDSKYTNIRVFDREALNLEAANNNKVFAKLSTGGDFIGSSNEPLGESYDMEVIGDSLYAFIPRTGTIYSWKVEDIIQQKDYAPLKVSRSQEFKLRSITKTGDKDKFFVSMLKDGKIQLAEYSLADFQTRNFANPLRCFTADDRVLLPSQTIIAYQKEKLIL</sequence>